<dbReference type="EMBL" id="FOFT01000017">
    <property type="protein sequence ID" value="SES49418.1"/>
    <property type="molecule type" value="Genomic_DNA"/>
</dbReference>
<keyword evidence="1" id="KW-1133">Transmembrane helix</keyword>
<protein>
    <submittedName>
        <fullName evidence="2">Uncharacterized protein</fullName>
    </submittedName>
</protein>
<reference evidence="3" key="1">
    <citation type="submission" date="2016-10" db="EMBL/GenBank/DDBJ databases">
        <authorList>
            <person name="Varghese N."/>
            <person name="Submissions S."/>
        </authorList>
    </citation>
    <scope>NUCLEOTIDE SEQUENCE [LARGE SCALE GENOMIC DNA]</scope>
    <source>
        <strain evidence="3">CGMCC 4.578</strain>
    </source>
</reference>
<sequence>MFDLFARVLLAVAGTRLGYGVVMTLLVAFCGAAVLAITGRKAVRCKCCGGGGDVLSPPHTRPIASTVPSRGNRRLVKASCNVPRAHPVRRASSR</sequence>
<name>A0A1H9XTB9_9PSEU</name>
<proteinExistence type="predicted"/>
<accession>A0A1H9XTB9</accession>
<keyword evidence="1" id="KW-0812">Transmembrane</keyword>
<organism evidence="2 3">
    <name type="scientific">Lentzea flaviverrucosa</name>
    <dbReference type="NCBI Taxonomy" id="200379"/>
    <lineage>
        <taxon>Bacteria</taxon>
        <taxon>Bacillati</taxon>
        <taxon>Actinomycetota</taxon>
        <taxon>Actinomycetes</taxon>
        <taxon>Pseudonocardiales</taxon>
        <taxon>Pseudonocardiaceae</taxon>
        <taxon>Lentzea</taxon>
    </lineage>
</organism>
<feature type="transmembrane region" description="Helical" evidence="1">
    <location>
        <begin position="17"/>
        <end position="37"/>
    </location>
</feature>
<keyword evidence="3" id="KW-1185">Reference proteome</keyword>
<dbReference type="Proteomes" id="UP000199028">
    <property type="component" value="Unassembled WGS sequence"/>
</dbReference>
<evidence type="ECO:0000313" key="3">
    <source>
        <dbReference type="Proteomes" id="UP000199028"/>
    </source>
</evidence>
<dbReference type="AlphaFoldDB" id="A0A1H9XTB9"/>
<evidence type="ECO:0000256" key="1">
    <source>
        <dbReference type="SAM" id="Phobius"/>
    </source>
</evidence>
<evidence type="ECO:0000313" key="2">
    <source>
        <dbReference type="EMBL" id="SES49418.1"/>
    </source>
</evidence>
<keyword evidence="1" id="KW-0472">Membrane</keyword>
<gene>
    <name evidence="2" type="ORF">SAMN05216195_117177</name>
</gene>